<feature type="signal peptide" evidence="1">
    <location>
        <begin position="1"/>
        <end position="19"/>
    </location>
</feature>
<dbReference type="Proteomes" id="UP000809440">
    <property type="component" value="Unassembled WGS sequence"/>
</dbReference>
<evidence type="ECO:0000313" key="3">
    <source>
        <dbReference type="EMBL" id="MBM2418018.1"/>
    </source>
</evidence>
<dbReference type="RefSeq" id="WP_085629582.1">
    <property type="nucleotide sequence ID" value="NZ_JAFBWU010000008.1"/>
</dbReference>
<protein>
    <submittedName>
        <fullName evidence="2">Uncharacterized protein</fullName>
    </submittedName>
</protein>
<evidence type="ECO:0000313" key="5">
    <source>
        <dbReference type="Proteomes" id="UP000809440"/>
    </source>
</evidence>
<evidence type="ECO:0000313" key="4">
    <source>
        <dbReference type="Proteomes" id="UP000755667"/>
    </source>
</evidence>
<keyword evidence="5" id="KW-1185">Reference proteome</keyword>
<evidence type="ECO:0000313" key="2">
    <source>
        <dbReference type="EMBL" id="MBM2413349.1"/>
    </source>
</evidence>
<dbReference type="AlphaFoldDB" id="A0A9Q2S2I5"/>
<dbReference type="GeneID" id="62641208"/>
<sequence length="102" mass="10601">MIRLAVIAVLACAGPAAMAFEPGQSDYVFSSDMSAQGFAPFGTGGSGNTLYGMANGSDIYLCFLFDTPENQATRQTALLAELAGTAKSRTIPNIPVVCVMTQ</sequence>
<dbReference type="EMBL" id="JAFBXF010000008">
    <property type="protein sequence ID" value="MBM2418018.1"/>
    <property type="molecule type" value="Genomic_DNA"/>
</dbReference>
<comment type="caution">
    <text evidence="2">The sequence shown here is derived from an EMBL/GenBank/DDBJ whole genome shotgun (WGS) entry which is preliminary data.</text>
</comment>
<dbReference type="Proteomes" id="UP000755667">
    <property type="component" value="Unassembled WGS sequence"/>
</dbReference>
<reference evidence="2 5" key="1">
    <citation type="submission" date="2021-01" db="EMBL/GenBank/DDBJ databases">
        <title>Diatom-associated Roseobacters Show Island Model of Population Structure.</title>
        <authorList>
            <person name="Qu L."/>
            <person name="Feng X."/>
            <person name="Chen Y."/>
            <person name="Li L."/>
            <person name="Wang X."/>
            <person name="Hu Z."/>
            <person name="Wang H."/>
            <person name="Luo H."/>
        </authorList>
    </citation>
    <scope>NUCLEOTIDE SEQUENCE</scope>
    <source>
        <strain evidence="3 5">CC28-63</strain>
        <strain evidence="2">CC28-69</strain>
    </source>
</reference>
<feature type="chain" id="PRO_5040470288" evidence="1">
    <location>
        <begin position="20"/>
        <end position="102"/>
    </location>
</feature>
<dbReference type="OrthoDB" id="7860632at2"/>
<gene>
    <name evidence="2" type="ORF">JQX41_13620</name>
    <name evidence="3" type="ORF">JQX48_13630</name>
</gene>
<keyword evidence="1" id="KW-0732">Signal</keyword>
<dbReference type="EMBL" id="JAFBXE010000008">
    <property type="protein sequence ID" value="MBM2413349.1"/>
    <property type="molecule type" value="Genomic_DNA"/>
</dbReference>
<proteinExistence type="predicted"/>
<accession>A0A9Q2S2I5</accession>
<evidence type="ECO:0000256" key="1">
    <source>
        <dbReference type="SAM" id="SignalP"/>
    </source>
</evidence>
<organism evidence="2 4">
    <name type="scientific">Marivita cryptomonadis</name>
    <dbReference type="NCBI Taxonomy" id="505252"/>
    <lineage>
        <taxon>Bacteria</taxon>
        <taxon>Pseudomonadati</taxon>
        <taxon>Pseudomonadota</taxon>
        <taxon>Alphaproteobacteria</taxon>
        <taxon>Rhodobacterales</taxon>
        <taxon>Roseobacteraceae</taxon>
        <taxon>Marivita</taxon>
    </lineage>
</organism>
<name>A0A9Q2S2I5_9RHOB</name>